<feature type="domain" description="GAF" evidence="2">
    <location>
        <begin position="103"/>
        <end position="284"/>
    </location>
</feature>
<dbReference type="RefSeq" id="WP_069412616.1">
    <property type="nucleotide sequence ID" value="NZ_JACKUL010000025.1"/>
</dbReference>
<dbReference type="InterPro" id="IPR029016">
    <property type="entry name" value="GAF-like_dom_sf"/>
</dbReference>
<sequence>MRDKASVGDGIDAAWRSVPHPVVVVDRTGTVRALSAAAQTLLPEVAPGATLADNAEWLARAHDEYVRAPDADVPAGTLGGSRVEAHPTPLPSGLVAWWLVIGDTERFLHDTQQALQRERERATFLDDASAVLMASLNHDRCMEATVQMAARYLADAAVVVAPDTGRDVVIVCGGPDGTEQHSIAADPADVPGLSEALRGFPPVPSRWIDPALMPGWLIPRHFRGPVGSVLITPLPGHGVPAGALVLLRHTSQAAFSEGEELFARLFAARAGAALSAARLYAEQSAITRTLMKDLMPPQLRRRDEFELAGGYRASADHELVGGDFYDVHPAETPDGETLVVLGDVCGKGLEAAVLTGKIRNTLQALAPLADRHEDVLRLLNSALLSPDNSRFATVVLASVARRDGHVALRLTCAGHPAPLIVRNDGTVEAADTRGMLVGALPQFRARSVETTLAPGETCLLYTDGLTEARGGPLGAEVFGDERLEAAMAQCAGLPAEAVVERMMMLASEWVTDREHDDMAVVAITAPRRTHLSAVDGHTPGRYIA</sequence>
<evidence type="ECO:0000313" key="5">
    <source>
        <dbReference type="Proteomes" id="UP000094053"/>
    </source>
</evidence>
<protein>
    <submittedName>
        <fullName evidence="4">Serine/threonine protein phosphatase</fullName>
    </submittedName>
</protein>
<dbReference type="InterPro" id="IPR001932">
    <property type="entry name" value="PPM-type_phosphatase-like_dom"/>
</dbReference>
<organism evidence="4 5">
    <name type="scientific">Mycolicibacterium flavescens</name>
    <name type="common">Mycobacterium flavescens</name>
    <dbReference type="NCBI Taxonomy" id="1776"/>
    <lineage>
        <taxon>Bacteria</taxon>
        <taxon>Bacillati</taxon>
        <taxon>Actinomycetota</taxon>
        <taxon>Actinomycetes</taxon>
        <taxon>Mycobacteriales</taxon>
        <taxon>Mycobacteriaceae</taxon>
        <taxon>Mycolicibacterium</taxon>
    </lineage>
</organism>
<feature type="domain" description="PPM-type phosphatase" evidence="3">
    <location>
        <begin position="302"/>
        <end position="525"/>
    </location>
</feature>
<dbReference type="SUPFAM" id="SSF55781">
    <property type="entry name" value="GAF domain-like"/>
    <property type="match status" value="1"/>
</dbReference>
<dbReference type="SUPFAM" id="SSF81606">
    <property type="entry name" value="PP2C-like"/>
    <property type="match status" value="1"/>
</dbReference>
<evidence type="ECO:0000256" key="1">
    <source>
        <dbReference type="ARBA" id="ARBA00022801"/>
    </source>
</evidence>
<dbReference type="InterPro" id="IPR052016">
    <property type="entry name" value="Bact_Sigma-Reg"/>
</dbReference>
<dbReference type="GO" id="GO:0016791">
    <property type="term" value="F:phosphatase activity"/>
    <property type="evidence" value="ECO:0007669"/>
    <property type="project" value="TreeGrafter"/>
</dbReference>
<dbReference type="STRING" id="1776.BHQ18_05830"/>
<evidence type="ECO:0000259" key="2">
    <source>
        <dbReference type="SMART" id="SM00065"/>
    </source>
</evidence>
<dbReference type="PANTHER" id="PTHR43156:SF2">
    <property type="entry name" value="STAGE II SPORULATION PROTEIN E"/>
    <property type="match status" value="1"/>
</dbReference>
<dbReference type="AlphaFoldDB" id="A0A1E3RNX5"/>
<proteinExistence type="predicted"/>
<dbReference type="SMART" id="SM00331">
    <property type="entry name" value="PP2C_SIG"/>
    <property type="match status" value="1"/>
</dbReference>
<dbReference type="PANTHER" id="PTHR43156">
    <property type="entry name" value="STAGE II SPORULATION PROTEIN E-RELATED"/>
    <property type="match status" value="1"/>
</dbReference>
<dbReference type="SMART" id="SM00065">
    <property type="entry name" value="GAF"/>
    <property type="match status" value="1"/>
</dbReference>
<reference evidence="5" key="1">
    <citation type="submission" date="2016-09" db="EMBL/GenBank/DDBJ databases">
        <authorList>
            <person name="Greninger A.L."/>
            <person name="Jerome K.R."/>
            <person name="Mcnair B."/>
            <person name="Wallis C."/>
            <person name="Fang F."/>
        </authorList>
    </citation>
    <scope>NUCLEOTIDE SEQUENCE [LARGE SCALE GENOMIC DNA]</scope>
    <source>
        <strain evidence="5">M6</strain>
    </source>
</reference>
<comment type="caution">
    <text evidence="4">The sequence shown here is derived from an EMBL/GenBank/DDBJ whole genome shotgun (WGS) entry which is preliminary data.</text>
</comment>
<dbReference type="Proteomes" id="UP000094053">
    <property type="component" value="Unassembled WGS sequence"/>
</dbReference>
<keyword evidence="5" id="KW-1185">Reference proteome</keyword>
<dbReference type="OrthoDB" id="5241041at2"/>
<dbReference type="Gene3D" id="3.60.40.10">
    <property type="entry name" value="PPM-type phosphatase domain"/>
    <property type="match status" value="1"/>
</dbReference>
<evidence type="ECO:0000259" key="3">
    <source>
        <dbReference type="SMART" id="SM00331"/>
    </source>
</evidence>
<dbReference type="InterPro" id="IPR003018">
    <property type="entry name" value="GAF"/>
</dbReference>
<keyword evidence="1" id="KW-0378">Hydrolase</keyword>
<dbReference type="EMBL" id="MIHA01000003">
    <property type="protein sequence ID" value="ODQ91593.1"/>
    <property type="molecule type" value="Genomic_DNA"/>
</dbReference>
<gene>
    <name evidence="4" type="ORF">BHQ18_05830</name>
</gene>
<dbReference type="Pfam" id="PF07228">
    <property type="entry name" value="SpoIIE"/>
    <property type="match status" value="1"/>
</dbReference>
<dbReference type="InterPro" id="IPR036457">
    <property type="entry name" value="PPM-type-like_dom_sf"/>
</dbReference>
<name>A0A1E3RNX5_MYCFV</name>
<evidence type="ECO:0000313" key="4">
    <source>
        <dbReference type="EMBL" id="ODQ91593.1"/>
    </source>
</evidence>
<accession>A0A1E3RNX5</accession>
<dbReference type="Gene3D" id="3.30.450.40">
    <property type="match status" value="1"/>
</dbReference>